<accession>A0A7W1YFA8</accession>
<reference evidence="1 2" key="2">
    <citation type="submission" date="2020-08" db="EMBL/GenBank/DDBJ databases">
        <title>Listeria ohnekaius sp. nov. and Listeria portnoyii sp. nov. isolated from non-agricultural and natural environments.</title>
        <authorList>
            <person name="Weller D."/>
            <person name="Belias A.M."/>
            <person name="Liao J."/>
            <person name="Guo S."/>
            <person name="Orsi R.H."/>
            <person name="Wiedmann M."/>
        </authorList>
    </citation>
    <scope>NUCLEOTIDE SEQUENCE [LARGE SCALE GENOMIC DNA]</scope>
    <source>
        <strain evidence="1 2">FSL W9-0585</strain>
    </source>
</reference>
<evidence type="ECO:0000313" key="1">
    <source>
        <dbReference type="EMBL" id="MBA3925515.1"/>
    </source>
</evidence>
<sequence>MKKFILIGMVLGGLLLVLSGCIFDKAEGLIVYGSQDQVTKAIASNKKNIDSSTVYEAKQDGEGDNLTVFLKESDAKKMQKQQAFTKIVDSKKTEKLKELPATNGKLLLLAQGDATKISIGGKEQPVTYGGNITFGDSRAYATKIVIVPDALWDNVNAKSESIAMALMKKDAAEYLTDFKDIDRVQLADLKS</sequence>
<comment type="caution">
    <text evidence="1">The sequence shown here is derived from an EMBL/GenBank/DDBJ whole genome shotgun (WGS) entry which is preliminary data.</text>
</comment>
<evidence type="ECO:0008006" key="3">
    <source>
        <dbReference type="Google" id="ProtNLM"/>
    </source>
</evidence>
<dbReference type="Proteomes" id="UP000548787">
    <property type="component" value="Unassembled WGS sequence"/>
</dbReference>
<dbReference type="Gene3D" id="2.40.40.60">
    <property type="match status" value="1"/>
</dbReference>
<dbReference type="AlphaFoldDB" id="A0A7W1YFA8"/>
<reference evidence="1 2" key="1">
    <citation type="submission" date="2020-05" db="EMBL/GenBank/DDBJ databases">
        <authorList>
            <person name="Carlin C.R."/>
        </authorList>
    </citation>
    <scope>NUCLEOTIDE SEQUENCE [LARGE SCALE GENOMIC DNA]</scope>
    <source>
        <strain evidence="1 2">FSL W9-0585</strain>
    </source>
</reference>
<organism evidence="1 2">
    <name type="scientific">Listeria rustica</name>
    <dbReference type="NCBI Taxonomy" id="2713503"/>
    <lineage>
        <taxon>Bacteria</taxon>
        <taxon>Bacillati</taxon>
        <taxon>Bacillota</taxon>
        <taxon>Bacilli</taxon>
        <taxon>Bacillales</taxon>
        <taxon>Listeriaceae</taxon>
        <taxon>Listeria</taxon>
    </lineage>
</organism>
<dbReference type="PROSITE" id="PS51257">
    <property type="entry name" value="PROKAR_LIPOPROTEIN"/>
    <property type="match status" value="1"/>
</dbReference>
<dbReference type="Pfam" id="PF17294">
    <property type="entry name" value="Lipoprotein_22"/>
    <property type="match status" value="1"/>
</dbReference>
<name>A0A7W1YFA8_9LIST</name>
<dbReference type="EMBL" id="JABJVM010000003">
    <property type="protein sequence ID" value="MBA3925515.1"/>
    <property type="molecule type" value="Genomic_DNA"/>
</dbReference>
<protein>
    <recommendedName>
        <fullName evidence="3">Lipoprotein</fullName>
    </recommendedName>
</protein>
<proteinExistence type="predicted"/>
<dbReference type="InterPro" id="IPR035253">
    <property type="entry name" value="Lipoprotein_22_bac"/>
</dbReference>
<gene>
    <name evidence="1" type="ORF">HPK16_04080</name>
</gene>
<keyword evidence="2" id="KW-1185">Reference proteome</keyword>
<evidence type="ECO:0000313" key="2">
    <source>
        <dbReference type="Proteomes" id="UP000548787"/>
    </source>
</evidence>
<dbReference type="RefSeq" id="WP_181675740.1">
    <property type="nucleotide sequence ID" value="NZ_JABJVM010000003.1"/>
</dbReference>